<feature type="signal peptide" evidence="1">
    <location>
        <begin position="1"/>
        <end position="21"/>
    </location>
</feature>
<keyword evidence="1" id="KW-0732">Signal</keyword>
<evidence type="ECO:0000313" key="2">
    <source>
        <dbReference type="EMBL" id="GIO51048.1"/>
    </source>
</evidence>
<dbReference type="Proteomes" id="UP000682811">
    <property type="component" value="Unassembled WGS sequence"/>
</dbReference>
<name>A0A919YKL3_9BACL</name>
<proteinExistence type="predicted"/>
<comment type="caution">
    <text evidence="2">The sequence shown here is derived from an EMBL/GenBank/DDBJ whole genome shotgun (WGS) entry which is preliminary data.</text>
</comment>
<feature type="chain" id="PRO_5039062658" description="PepSY domain-containing protein" evidence="1">
    <location>
        <begin position="22"/>
        <end position="332"/>
    </location>
</feature>
<reference evidence="2 3" key="1">
    <citation type="submission" date="2021-03" db="EMBL/GenBank/DDBJ databases">
        <title>Antimicrobial resistance genes in bacteria isolated from Japanese honey, and their potential for conferring macrolide and lincosamide resistance in the American foulbrood pathogen Paenibacillus larvae.</title>
        <authorList>
            <person name="Okamoto M."/>
            <person name="Kumagai M."/>
            <person name="Kanamori H."/>
            <person name="Takamatsu D."/>
        </authorList>
    </citation>
    <scope>NUCLEOTIDE SEQUENCE [LARGE SCALE GENOMIC DNA]</scope>
    <source>
        <strain evidence="2 3">J34TS1</strain>
    </source>
</reference>
<protein>
    <recommendedName>
        <fullName evidence="4">PepSY domain-containing protein</fullName>
    </recommendedName>
</protein>
<keyword evidence="3" id="KW-1185">Reference proteome</keyword>
<gene>
    <name evidence="2" type="ORF">J34TS1_58130</name>
</gene>
<sequence>MNVKKAILASMIVSGMLVAVAGPIPAGAEAAQEQKQTDNKKVQIDNKLAAKLQKAIKQYAGKEIKLKNVGEKIESSPDGAKVESVDGKYAILFNVGSGGIWGIEEIVTIDKISKEDQEKVLKVLKGAYANKTYNFNKEVIMHRGYDGDKEKLGVTLSYKLTGKDFEVYFFKENTPKMPKDEVSAFEIRFTKEELDPKLLETATKAVKTAFNHDLEVTAANLNRFTWTLKDKDVSLQMENGKVTNILHKTRKAVTTNKEITENVAKEVVAPLAKELFNMDIAGLEVKWDSTYKNYYFLKGKQIELRVALDADKNVVFITSGVSALYGTPIGRL</sequence>
<dbReference type="AlphaFoldDB" id="A0A919YKL3"/>
<evidence type="ECO:0008006" key="4">
    <source>
        <dbReference type="Google" id="ProtNLM"/>
    </source>
</evidence>
<dbReference type="EMBL" id="BORT01000042">
    <property type="protein sequence ID" value="GIO51048.1"/>
    <property type="molecule type" value="Genomic_DNA"/>
</dbReference>
<accession>A0A919YKL3</accession>
<dbReference type="RefSeq" id="WP_212981123.1">
    <property type="nucleotide sequence ID" value="NZ_AP025343.1"/>
</dbReference>
<evidence type="ECO:0000256" key="1">
    <source>
        <dbReference type="SAM" id="SignalP"/>
    </source>
</evidence>
<evidence type="ECO:0000313" key="3">
    <source>
        <dbReference type="Proteomes" id="UP000682811"/>
    </source>
</evidence>
<organism evidence="2 3">
    <name type="scientific">Paenibacillus azoreducens</name>
    <dbReference type="NCBI Taxonomy" id="116718"/>
    <lineage>
        <taxon>Bacteria</taxon>
        <taxon>Bacillati</taxon>
        <taxon>Bacillota</taxon>
        <taxon>Bacilli</taxon>
        <taxon>Bacillales</taxon>
        <taxon>Paenibacillaceae</taxon>
        <taxon>Paenibacillus</taxon>
    </lineage>
</organism>